<dbReference type="GO" id="GO:0006952">
    <property type="term" value="P:defense response"/>
    <property type="evidence" value="ECO:0007669"/>
    <property type="project" value="UniProtKB-KW"/>
</dbReference>
<dbReference type="Proteomes" id="UP000000226">
    <property type="component" value="Chromosome 4"/>
</dbReference>
<evidence type="ECO:0000259" key="20">
    <source>
        <dbReference type="Pfam" id="PF23598"/>
    </source>
</evidence>
<evidence type="ECO:0000256" key="6">
    <source>
        <dbReference type="ARBA" id="ARBA00022512"/>
    </source>
</evidence>
<dbReference type="GO" id="GO:0009653">
    <property type="term" value="P:anatomical structure morphogenesis"/>
    <property type="evidence" value="ECO:0007669"/>
    <property type="project" value="UniProtKB-ARBA"/>
</dbReference>
<dbReference type="SUPFAM" id="SSF52058">
    <property type="entry name" value="L domain-like"/>
    <property type="match status" value="4"/>
</dbReference>
<evidence type="ECO:0000256" key="16">
    <source>
        <dbReference type="ARBA" id="ARBA00023170"/>
    </source>
</evidence>
<comment type="subcellular location">
    <subcellularLocation>
        <location evidence="3">Cell membrane</location>
        <topology evidence="3">Single-pass type I membrane protein</topology>
    </subcellularLocation>
    <subcellularLocation>
        <location evidence="1">Membrane</location>
        <topology evidence="1">Peripheral membrane protein</topology>
    </subcellularLocation>
    <subcellularLocation>
        <location evidence="2">Secreted</location>
        <location evidence="2">Cell wall</location>
    </subcellularLocation>
</comment>
<name>V7C1L6_PHAVU</name>
<evidence type="ECO:0000256" key="14">
    <source>
        <dbReference type="ARBA" id="ARBA00023136"/>
    </source>
</evidence>
<dbReference type="InterPro" id="IPR003591">
    <property type="entry name" value="Leu-rich_rpt_typical-subtyp"/>
</dbReference>
<keyword evidence="12" id="KW-0611">Plant defense</keyword>
<keyword evidence="15" id="KW-1015">Disulfide bond</keyword>
<dbReference type="AlphaFoldDB" id="V7C1L6"/>
<evidence type="ECO:0000256" key="4">
    <source>
        <dbReference type="ARBA" id="ARBA00009592"/>
    </source>
</evidence>
<keyword evidence="10" id="KW-0732">Signal</keyword>
<sequence length="1042" mass="115625">MLSTWRDDDSNIDCCKWRGIQCNNETGEVRILDLRGSKVHFLTGSINLTSLIDLKNMEYLDLSNNDDSGRTQLPQHMGSFKNLRYLNLSNVNFYGEIPYQLGNLSKLEYLDLKGNSLSGAIPSPLGKLTSLRYLDLSVNYYLQGEIPYHLGNLSHLKYLNLGTLLSGAITFKVGNLPLLHTLRLGGNFDLTINGAKWLSSLSFLTTLGLDSLTNLAYSHHWLQIISELIPNLRELSLVRCSLSDKDVSSLFPSHSNLSTSLSILDLSDNVFTSSTFQLLVNHSHNLQELHFRGNNIVLSSPHYPYFPSLVVLDLALNNLTSSTILGNFNFSSTLRELYLEECSLTDTNFLVPSAFIGKSSTSLVTLDLSFNLLKSSTVFHLISNFTTNLHTLSLGGNLLEGPIPDGFGIVMNSLEVLSLSSNKLHGQIPASLGNIRTLQELLLSSHNLSGKISSLIKNSSMLSSIRILDLSNNRFTGEIPKSIGLLYELETLHLQENNLEGDIYELHFKNLSKLIDLDLTHNSLSLKLDTTWIPPFQLFYLGLASCKLGPSFPSWLQTQSRLSFLDISDAEINDYVPDWFWNKLQYVSDLNMSHNSIKGTIPNLPIKLTKADTHTVILNSNQLDGGVPTFLSQVGTLDLSHNMISDLDIFVCGKGATAKISILDLSNNQITGQLPDCWEHLSSLAFLDLSNNNLSGKIPKSMGALVHLGFLLLRNNSLTAELPLTLKNHPQLETLDLSENLIPGLIPSWIGDSLQQLKILSLRSNLFFGSVPVHLCQLSQILVLDLSRNNLSKGIPTCLSNFTAMMDKTVVKQDEIIRGSYDSNVLLTWKGQEYVFLNPEYLLKSIDLPSNDFTGEIPKEVTKLLGLVSLNISRNNLDGEIPSDIGNLNSLEFLDLSRNHLFGRIPSSLAKIDRLAVLNLSNNDLNGTIPWGRQLQTFDASSFEGNLGLCGEQLNKSCPGDNATGMPLGTEVDNEDENSVFYGALYMSLGLGFFTGFWGLLGTILLWQPWRIAYMRVLNMLTEHILVVVELNVAKCNRWLKG</sequence>
<keyword evidence="14 19" id="KW-0472">Membrane</keyword>
<dbReference type="STRING" id="3885.V7C1L6"/>
<keyword evidence="13 19" id="KW-1133">Transmembrane helix</keyword>
<dbReference type="Pfam" id="PF13855">
    <property type="entry name" value="LRR_8"/>
    <property type="match status" value="1"/>
</dbReference>
<dbReference type="OMA" id="CADQIVQ"/>
<proteinExistence type="inferred from homology"/>
<dbReference type="FunFam" id="3.80.10.10:FF:000095">
    <property type="entry name" value="LRR receptor-like serine/threonine-protein kinase GSO1"/>
    <property type="match status" value="1"/>
</dbReference>
<dbReference type="eggNOG" id="KOG0619">
    <property type="taxonomic scope" value="Eukaryota"/>
</dbReference>
<dbReference type="SMART" id="SM00369">
    <property type="entry name" value="LRR_TYP"/>
    <property type="match status" value="8"/>
</dbReference>
<evidence type="ECO:0000256" key="18">
    <source>
        <dbReference type="ARBA" id="ARBA00038043"/>
    </source>
</evidence>
<dbReference type="OrthoDB" id="1706571at2759"/>
<dbReference type="PRINTS" id="PR00019">
    <property type="entry name" value="LEURICHRPT"/>
</dbReference>
<dbReference type="GO" id="GO:0099402">
    <property type="term" value="P:plant organ development"/>
    <property type="evidence" value="ECO:0007669"/>
    <property type="project" value="UniProtKB-ARBA"/>
</dbReference>
<evidence type="ECO:0000313" key="21">
    <source>
        <dbReference type="EMBL" id="ESW24072.1"/>
    </source>
</evidence>
<organism evidence="21 22">
    <name type="scientific">Phaseolus vulgaris</name>
    <name type="common">Kidney bean</name>
    <name type="synonym">French bean</name>
    <dbReference type="NCBI Taxonomy" id="3885"/>
    <lineage>
        <taxon>Eukaryota</taxon>
        <taxon>Viridiplantae</taxon>
        <taxon>Streptophyta</taxon>
        <taxon>Embryophyta</taxon>
        <taxon>Tracheophyta</taxon>
        <taxon>Spermatophyta</taxon>
        <taxon>Magnoliopsida</taxon>
        <taxon>eudicotyledons</taxon>
        <taxon>Gunneridae</taxon>
        <taxon>Pentapetalae</taxon>
        <taxon>rosids</taxon>
        <taxon>fabids</taxon>
        <taxon>Fabales</taxon>
        <taxon>Fabaceae</taxon>
        <taxon>Papilionoideae</taxon>
        <taxon>50 kb inversion clade</taxon>
        <taxon>NPAAA clade</taxon>
        <taxon>indigoferoid/millettioid clade</taxon>
        <taxon>Phaseoleae</taxon>
        <taxon>Phaseolus</taxon>
    </lineage>
</organism>
<feature type="domain" description="Disease resistance R13L4/SHOC-2-like LRR" evidence="20">
    <location>
        <begin position="30"/>
        <end position="136"/>
    </location>
</feature>
<dbReference type="Gene3D" id="3.80.10.10">
    <property type="entry name" value="Ribonuclease Inhibitor"/>
    <property type="match status" value="6"/>
</dbReference>
<comment type="similarity">
    <text evidence="4">Belongs to the RLP family.</text>
</comment>
<dbReference type="SMR" id="V7C1L6"/>
<keyword evidence="5" id="KW-1003">Cell membrane</keyword>
<dbReference type="Pfam" id="PF23598">
    <property type="entry name" value="LRR_14"/>
    <property type="match status" value="1"/>
</dbReference>
<evidence type="ECO:0000313" key="22">
    <source>
        <dbReference type="Proteomes" id="UP000000226"/>
    </source>
</evidence>
<dbReference type="Pfam" id="PF00560">
    <property type="entry name" value="LRR_1"/>
    <property type="match status" value="6"/>
</dbReference>
<dbReference type="GO" id="GO:0005886">
    <property type="term" value="C:plasma membrane"/>
    <property type="evidence" value="ECO:0007669"/>
    <property type="project" value="UniProtKB-SubCell"/>
</dbReference>
<dbReference type="PANTHER" id="PTHR48063:SF98">
    <property type="entry name" value="LRR RECEPTOR-LIKE SERINE_THREONINE-PROTEIN KINASE FLS2"/>
    <property type="match status" value="1"/>
</dbReference>
<reference evidence="22" key="1">
    <citation type="journal article" date="2014" name="Nat. Genet.">
        <title>A reference genome for common bean and genome-wide analysis of dual domestications.</title>
        <authorList>
            <person name="Schmutz J."/>
            <person name="McClean P.E."/>
            <person name="Mamidi S."/>
            <person name="Wu G.A."/>
            <person name="Cannon S.B."/>
            <person name="Grimwood J."/>
            <person name="Jenkins J."/>
            <person name="Shu S."/>
            <person name="Song Q."/>
            <person name="Chavarro C."/>
            <person name="Torres-Torres M."/>
            <person name="Geffroy V."/>
            <person name="Moghaddam S.M."/>
            <person name="Gao D."/>
            <person name="Abernathy B."/>
            <person name="Barry K."/>
            <person name="Blair M."/>
            <person name="Brick M.A."/>
            <person name="Chovatia M."/>
            <person name="Gepts P."/>
            <person name="Goodstein D.M."/>
            <person name="Gonzales M."/>
            <person name="Hellsten U."/>
            <person name="Hyten D.L."/>
            <person name="Jia G."/>
            <person name="Kelly J.D."/>
            <person name="Kudrna D."/>
            <person name="Lee R."/>
            <person name="Richard M.M."/>
            <person name="Miklas P.N."/>
            <person name="Osorno J.M."/>
            <person name="Rodrigues J."/>
            <person name="Thareau V."/>
            <person name="Urrea C.A."/>
            <person name="Wang M."/>
            <person name="Yu Y."/>
            <person name="Zhang M."/>
            <person name="Wing R.A."/>
            <person name="Cregan P.B."/>
            <person name="Rokhsar D.S."/>
            <person name="Jackson S.A."/>
        </authorList>
    </citation>
    <scope>NUCLEOTIDE SEQUENCE [LARGE SCALE GENOMIC DNA]</scope>
    <source>
        <strain evidence="22">cv. G19833</strain>
    </source>
</reference>
<evidence type="ECO:0000256" key="11">
    <source>
        <dbReference type="ARBA" id="ARBA00022737"/>
    </source>
</evidence>
<dbReference type="InterPro" id="IPR055414">
    <property type="entry name" value="LRR_R13L4/SHOC2-like"/>
</dbReference>
<keyword evidence="11" id="KW-0677">Repeat</keyword>
<dbReference type="EMBL" id="CM002291">
    <property type="protein sequence ID" value="ESW24072.1"/>
    <property type="molecule type" value="Genomic_DNA"/>
</dbReference>
<evidence type="ECO:0000256" key="13">
    <source>
        <dbReference type="ARBA" id="ARBA00022989"/>
    </source>
</evidence>
<dbReference type="InterPro" id="IPR032675">
    <property type="entry name" value="LRR_dom_sf"/>
</dbReference>
<evidence type="ECO:0000256" key="10">
    <source>
        <dbReference type="ARBA" id="ARBA00022729"/>
    </source>
</evidence>
<dbReference type="Gramene" id="ESW24072">
    <property type="protein sequence ID" value="ESW24072"/>
    <property type="gene ID" value="PHAVU_004G100200g"/>
</dbReference>
<gene>
    <name evidence="21" type="ORF">PHAVU_004G100200g</name>
</gene>
<keyword evidence="9 19" id="KW-0812">Transmembrane</keyword>
<evidence type="ECO:0000256" key="5">
    <source>
        <dbReference type="ARBA" id="ARBA00022475"/>
    </source>
</evidence>
<evidence type="ECO:0000256" key="19">
    <source>
        <dbReference type="SAM" id="Phobius"/>
    </source>
</evidence>
<evidence type="ECO:0000256" key="1">
    <source>
        <dbReference type="ARBA" id="ARBA00004170"/>
    </source>
</evidence>
<dbReference type="InterPro" id="IPR046956">
    <property type="entry name" value="RLP23-like"/>
</dbReference>
<accession>V7C1L6</accession>
<keyword evidence="22" id="KW-1185">Reference proteome</keyword>
<keyword evidence="6" id="KW-0134">Cell wall</keyword>
<evidence type="ECO:0000256" key="12">
    <source>
        <dbReference type="ARBA" id="ARBA00022821"/>
    </source>
</evidence>
<dbReference type="PANTHER" id="PTHR48063">
    <property type="entry name" value="LRR RECEPTOR-LIKE KINASE"/>
    <property type="match status" value="1"/>
</dbReference>
<dbReference type="FunFam" id="3.80.10.10:FF:000400">
    <property type="entry name" value="Nuclear pore complex protein NUP107"/>
    <property type="match status" value="1"/>
</dbReference>
<keyword evidence="8" id="KW-0433">Leucine-rich repeat</keyword>
<keyword evidence="16" id="KW-0675">Receptor</keyword>
<comment type="similarity">
    <text evidence="18">Belongs to the polygalacturonase-inhibiting protein family.</text>
</comment>
<evidence type="ECO:0000256" key="15">
    <source>
        <dbReference type="ARBA" id="ARBA00023157"/>
    </source>
</evidence>
<protein>
    <recommendedName>
        <fullName evidence="20">Disease resistance R13L4/SHOC-2-like LRR domain-containing protein</fullName>
    </recommendedName>
</protein>
<keyword evidence="17" id="KW-0325">Glycoprotein</keyword>
<evidence type="ECO:0000256" key="3">
    <source>
        <dbReference type="ARBA" id="ARBA00004251"/>
    </source>
</evidence>
<evidence type="ECO:0000256" key="9">
    <source>
        <dbReference type="ARBA" id="ARBA00022692"/>
    </source>
</evidence>
<dbReference type="InterPro" id="IPR001611">
    <property type="entry name" value="Leu-rich_rpt"/>
</dbReference>
<evidence type="ECO:0000256" key="2">
    <source>
        <dbReference type="ARBA" id="ARBA00004191"/>
    </source>
</evidence>
<dbReference type="SMART" id="SM00365">
    <property type="entry name" value="LRR_SD22"/>
    <property type="match status" value="6"/>
</dbReference>
<keyword evidence="7" id="KW-0964">Secreted</keyword>
<dbReference type="FunFam" id="3.80.10.10:FF:001347">
    <property type="entry name" value="LRR receptor-like serine/threonine-protein kinase GSO2"/>
    <property type="match status" value="1"/>
</dbReference>
<feature type="transmembrane region" description="Helical" evidence="19">
    <location>
        <begin position="980"/>
        <end position="1007"/>
    </location>
</feature>
<evidence type="ECO:0000256" key="17">
    <source>
        <dbReference type="ARBA" id="ARBA00023180"/>
    </source>
</evidence>
<evidence type="ECO:0000256" key="8">
    <source>
        <dbReference type="ARBA" id="ARBA00022614"/>
    </source>
</evidence>
<evidence type="ECO:0000256" key="7">
    <source>
        <dbReference type="ARBA" id="ARBA00022525"/>
    </source>
</evidence>